<sequence>MSDQKIKMEKYYVVFHGKKADIYRSWIECAHMIIGIKGSRFESFESESDAKEALDKYQGKEVEAKTDIKELSANILFAYILDTTIYIWADHSNDLLSSVFRHSILFTGNHSDYV</sequence>
<dbReference type="InterPro" id="IPR009027">
    <property type="entry name" value="Ribosomal_bL9/RNase_H1_N"/>
</dbReference>
<keyword evidence="3" id="KW-1185">Reference proteome</keyword>
<proteinExistence type="predicted"/>
<comment type="caution">
    <text evidence="2">The sequence shown here is derived from an EMBL/GenBank/DDBJ whole genome shotgun (WGS) entry which is preliminary data.</text>
</comment>
<dbReference type="InterPro" id="IPR011320">
    <property type="entry name" value="RNase_H1_N"/>
</dbReference>
<gene>
    <name evidence="2" type="ORF">V6N11_022114</name>
</gene>
<protein>
    <recommendedName>
        <fullName evidence="1">Ribonuclease H1 N-terminal domain-containing protein</fullName>
    </recommendedName>
</protein>
<organism evidence="2 3">
    <name type="scientific">Hibiscus sabdariffa</name>
    <name type="common">roselle</name>
    <dbReference type="NCBI Taxonomy" id="183260"/>
    <lineage>
        <taxon>Eukaryota</taxon>
        <taxon>Viridiplantae</taxon>
        <taxon>Streptophyta</taxon>
        <taxon>Embryophyta</taxon>
        <taxon>Tracheophyta</taxon>
        <taxon>Spermatophyta</taxon>
        <taxon>Magnoliopsida</taxon>
        <taxon>eudicotyledons</taxon>
        <taxon>Gunneridae</taxon>
        <taxon>Pentapetalae</taxon>
        <taxon>rosids</taxon>
        <taxon>malvids</taxon>
        <taxon>Malvales</taxon>
        <taxon>Malvaceae</taxon>
        <taxon>Malvoideae</taxon>
        <taxon>Hibiscus</taxon>
    </lineage>
</organism>
<reference evidence="2 3" key="1">
    <citation type="journal article" date="2024" name="G3 (Bethesda)">
        <title>Genome assembly of Hibiscus sabdariffa L. provides insights into metabolisms of medicinal natural products.</title>
        <authorList>
            <person name="Kim T."/>
        </authorList>
    </citation>
    <scope>NUCLEOTIDE SEQUENCE [LARGE SCALE GENOMIC DNA]</scope>
    <source>
        <strain evidence="2">TK-2024</strain>
        <tissue evidence="2">Old leaves</tissue>
    </source>
</reference>
<dbReference type="Proteomes" id="UP001396334">
    <property type="component" value="Unassembled WGS sequence"/>
</dbReference>
<evidence type="ECO:0000313" key="3">
    <source>
        <dbReference type="Proteomes" id="UP001396334"/>
    </source>
</evidence>
<dbReference type="SUPFAM" id="SSF55658">
    <property type="entry name" value="L9 N-domain-like"/>
    <property type="match status" value="1"/>
</dbReference>
<dbReference type="Gene3D" id="3.40.970.10">
    <property type="entry name" value="Ribonuclease H1, N-terminal domain"/>
    <property type="match status" value="1"/>
</dbReference>
<name>A0ABR2TJ67_9ROSI</name>
<evidence type="ECO:0000259" key="1">
    <source>
        <dbReference type="Pfam" id="PF01693"/>
    </source>
</evidence>
<feature type="domain" description="Ribonuclease H1 N-terminal" evidence="1">
    <location>
        <begin position="10"/>
        <end position="52"/>
    </location>
</feature>
<dbReference type="EMBL" id="JBBPBN010000005">
    <property type="protein sequence ID" value="KAK9037193.1"/>
    <property type="molecule type" value="Genomic_DNA"/>
</dbReference>
<dbReference type="InterPro" id="IPR037056">
    <property type="entry name" value="RNase_H1_N_sf"/>
</dbReference>
<accession>A0ABR2TJ67</accession>
<evidence type="ECO:0000313" key="2">
    <source>
        <dbReference type="EMBL" id="KAK9037193.1"/>
    </source>
</evidence>
<dbReference type="Pfam" id="PF01693">
    <property type="entry name" value="Cauli_VI"/>
    <property type="match status" value="1"/>
</dbReference>